<evidence type="ECO:0000313" key="2">
    <source>
        <dbReference type="EMBL" id="MBW0566000.1"/>
    </source>
</evidence>
<dbReference type="EMBL" id="AVOT02078375">
    <property type="protein sequence ID" value="MBW0566000.1"/>
    <property type="molecule type" value="Genomic_DNA"/>
</dbReference>
<dbReference type="AlphaFoldDB" id="A0A9Q3PLX0"/>
<sequence length="99" mass="11007">MHHPTGHTQAAFTRLEDILLPVLRTAIFLVGCNRLRRNGGECICGSRLKAGAPLDHATHSPWNPSAHHQSAKSFRQNQAHVRWHATEHISPAHTQTSPQ</sequence>
<protein>
    <submittedName>
        <fullName evidence="2">Uncharacterized protein</fullName>
    </submittedName>
</protein>
<organism evidence="2 3">
    <name type="scientific">Austropuccinia psidii MF-1</name>
    <dbReference type="NCBI Taxonomy" id="1389203"/>
    <lineage>
        <taxon>Eukaryota</taxon>
        <taxon>Fungi</taxon>
        <taxon>Dikarya</taxon>
        <taxon>Basidiomycota</taxon>
        <taxon>Pucciniomycotina</taxon>
        <taxon>Pucciniomycetes</taxon>
        <taxon>Pucciniales</taxon>
        <taxon>Sphaerophragmiaceae</taxon>
        <taxon>Austropuccinia</taxon>
    </lineage>
</organism>
<proteinExistence type="predicted"/>
<comment type="caution">
    <text evidence="2">The sequence shown here is derived from an EMBL/GenBank/DDBJ whole genome shotgun (WGS) entry which is preliminary data.</text>
</comment>
<evidence type="ECO:0000256" key="1">
    <source>
        <dbReference type="SAM" id="MobiDB-lite"/>
    </source>
</evidence>
<accession>A0A9Q3PLX0</accession>
<feature type="compositionally biased region" description="Polar residues" evidence="1">
    <location>
        <begin position="60"/>
        <end position="74"/>
    </location>
</feature>
<feature type="region of interest" description="Disordered" evidence="1">
    <location>
        <begin position="55"/>
        <end position="74"/>
    </location>
</feature>
<gene>
    <name evidence="2" type="ORF">O181_105715</name>
</gene>
<keyword evidence="3" id="KW-1185">Reference proteome</keyword>
<reference evidence="2" key="1">
    <citation type="submission" date="2021-03" db="EMBL/GenBank/DDBJ databases">
        <title>Draft genome sequence of rust myrtle Austropuccinia psidii MF-1, a brazilian biotype.</title>
        <authorList>
            <person name="Quecine M.C."/>
            <person name="Pachon D.M.R."/>
            <person name="Bonatelli M.L."/>
            <person name="Correr F.H."/>
            <person name="Franceschini L.M."/>
            <person name="Leite T.F."/>
            <person name="Margarido G.R.A."/>
            <person name="Almeida C.A."/>
            <person name="Ferrarezi J.A."/>
            <person name="Labate C.A."/>
        </authorList>
    </citation>
    <scope>NUCLEOTIDE SEQUENCE</scope>
    <source>
        <strain evidence="2">MF-1</strain>
    </source>
</reference>
<evidence type="ECO:0000313" key="3">
    <source>
        <dbReference type="Proteomes" id="UP000765509"/>
    </source>
</evidence>
<dbReference type="Proteomes" id="UP000765509">
    <property type="component" value="Unassembled WGS sequence"/>
</dbReference>
<name>A0A9Q3PLX0_9BASI</name>